<dbReference type="InterPro" id="IPR029069">
    <property type="entry name" value="HotDog_dom_sf"/>
</dbReference>
<name>A0A1D9GBB8_MOOP1</name>
<evidence type="ECO:0000313" key="4">
    <source>
        <dbReference type="Proteomes" id="UP000176944"/>
    </source>
</evidence>
<protein>
    <submittedName>
        <fullName evidence="3">Thioesterase family protein</fullName>
    </submittedName>
</protein>
<dbReference type="PANTHER" id="PTHR31793:SF27">
    <property type="entry name" value="NOVEL THIOESTERASE SUPERFAMILY DOMAIN AND SAPOSIN A-TYPE DOMAIN CONTAINING PROTEIN (0610012H03RIK)"/>
    <property type="match status" value="1"/>
</dbReference>
<reference evidence="4" key="1">
    <citation type="submission" date="2016-10" db="EMBL/GenBank/DDBJ databases">
        <title>Comparative genomics uncovers the prolific and rare metabolic potential of the cyanobacterial genus Moorea.</title>
        <authorList>
            <person name="Leao T."/>
            <person name="Castelao G."/>
            <person name="Korobeynikov A."/>
            <person name="Monroe E.A."/>
            <person name="Podell S."/>
            <person name="Glukhov E."/>
            <person name="Allen E."/>
            <person name="Gerwick W.H."/>
            <person name="Gerwick L."/>
        </authorList>
    </citation>
    <scope>NUCLEOTIDE SEQUENCE [LARGE SCALE GENOMIC DNA]</scope>
    <source>
        <strain evidence="4">JHB</strain>
    </source>
</reference>
<keyword evidence="2" id="KW-0378">Hydrolase</keyword>
<accession>A0A1D9GBB8</accession>
<dbReference type="Proteomes" id="UP000176944">
    <property type="component" value="Chromosome"/>
</dbReference>
<evidence type="ECO:0000313" key="3">
    <source>
        <dbReference type="EMBL" id="AOY84851.1"/>
    </source>
</evidence>
<comment type="similarity">
    <text evidence="1">Belongs to the 4-hydroxybenzoyl-CoA thioesterase family.</text>
</comment>
<dbReference type="AlphaFoldDB" id="A0A1D9GBB8"/>
<dbReference type="PANTHER" id="PTHR31793">
    <property type="entry name" value="4-HYDROXYBENZOYL-COA THIOESTERASE FAMILY MEMBER"/>
    <property type="match status" value="1"/>
</dbReference>
<dbReference type="EMBL" id="CP017708">
    <property type="protein sequence ID" value="AOY84851.1"/>
    <property type="molecule type" value="Genomic_DNA"/>
</dbReference>
<dbReference type="InterPro" id="IPR050563">
    <property type="entry name" value="4-hydroxybenzoyl-CoA_TE"/>
</dbReference>
<dbReference type="GO" id="GO:0047617">
    <property type="term" value="F:fatty acyl-CoA hydrolase activity"/>
    <property type="evidence" value="ECO:0007669"/>
    <property type="project" value="TreeGrafter"/>
</dbReference>
<dbReference type="Gene3D" id="3.10.129.10">
    <property type="entry name" value="Hotdog Thioesterase"/>
    <property type="match status" value="1"/>
</dbReference>
<evidence type="ECO:0000256" key="1">
    <source>
        <dbReference type="ARBA" id="ARBA00005953"/>
    </source>
</evidence>
<dbReference type="SUPFAM" id="SSF54637">
    <property type="entry name" value="Thioesterase/thiol ester dehydrase-isomerase"/>
    <property type="match status" value="1"/>
</dbReference>
<organism evidence="3 4">
    <name type="scientific">Moorena producens (strain JHB)</name>
    <dbReference type="NCBI Taxonomy" id="1454205"/>
    <lineage>
        <taxon>Bacteria</taxon>
        <taxon>Bacillati</taxon>
        <taxon>Cyanobacteriota</taxon>
        <taxon>Cyanophyceae</taxon>
        <taxon>Coleofasciculales</taxon>
        <taxon>Coleofasciculaceae</taxon>
        <taxon>Moorena</taxon>
    </lineage>
</organism>
<dbReference type="CDD" id="cd00586">
    <property type="entry name" value="4HBT"/>
    <property type="match status" value="1"/>
</dbReference>
<sequence>MNFETVNLTIQVRPNDLDSSGHVNNATVVEYLDAGRWSWLKHHNLARGQRIIPVVARLEINYRHEILLGEVKVITKVEEAEKPRYYQVVFQQSVEIFKDGAATIASEARVKVGFIDSKERTIRTLQDFIDDIKTGSELISLTSLHSQ</sequence>
<evidence type="ECO:0000256" key="2">
    <source>
        <dbReference type="ARBA" id="ARBA00022801"/>
    </source>
</evidence>
<dbReference type="Pfam" id="PF13279">
    <property type="entry name" value="4HBT_2"/>
    <property type="match status" value="1"/>
</dbReference>
<proteinExistence type="inferred from homology"/>
<gene>
    <name evidence="3" type="ORF">BJP36_23545</name>
</gene>